<keyword evidence="4" id="KW-0804">Transcription</keyword>
<sequence length="123" mass="14217">MEKRLSDAEWYVMEALWSAARPLTAIEIAERVPADRDWSLATVKSLISRLLAKRAVEPKKDGRRFLYLPAIEREPYVADESRRFVARLFGGKLSPLFARLAEEEALDEEDIAQIEAMLRELRK</sequence>
<evidence type="ECO:0000256" key="3">
    <source>
        <dbReference type="ARBA" id="ARBA00023125"/>
    </source>
</evidence>
<evidence type="ECO:0000256" key="2">
    <source>
        <dbReference type="ARBA" id="ARBA00023015"/>
    </source>
</evidence>
<dbReference type="SUPFAM" id="SSF46785">
    <property type="entry name" value="Winged helix' DNA-binding domain"/>
    <property type="match status" value="1"/>
</dbReference>
<evidence type="ECO:0000256" key="4">
    <source>
        <dbReference type="ARBA" id="ARBA00023163"/>
    </source>
</evidence>
<dbReference type="EMBL" id="JAMGBE010000001">
    <property type="protein sequence ID" value="MCL6728740.1"/>
    <property type="molecule type" value="Genomic_DNA"/>
</dbReference>
<gene>
    <name evidence="5" type="ORF">LZ538_01555</name>
</gene>
<evidence type="ECO:0000313" key="6">
    <source>
        <dbReference type="Proteomes" id="UP001165342"/>
    </source>
</evidence>
<comment type="similarity">
    <text evidence="1">Belongs to the BlaI transcriptional regulatory family.</text>
</comment>
<dbReference type="Gene3D" id="1.10.10.10">
    <property type="entry name" value="Winged helix-like DNA-binding domain superfamily/Winged helix DNA-binding domain"/>
    <property type="match status" value="1"/>
</dbReference>
<dbReference type="InterPro" id="IPR036390">
    <property type="entry name" value="WH_DNA-bd_sf"/>
</dbReference>
<dbReference type="InterPro" id="IPR036388">
    <property type="entry name" value="WH-like_DNA-bd_sf"/>
</dbReference>
<dbReference type="RefSeq" id="WP_249830243.1">
    <property type="nucleotide sequence ID" value="NZ_JAMGBE010000001.1"/>
</dbReference>
<dbReference type="PIRSF" id="PIRSF019455">
    <property type="entry name" value="CopR_AtkY"/>
    <property type="match status" value="1"/>
</dbReference>
<keyword evidence="2" id="KW-0805">Transcription regulation</keyword>
<evidence type="ECO:0000256" key="1">
    <source>
        <dbReference type="ARBA" id="ARBA00011046"/>
    </source>
</evidence>
<protein>
    <submittedName>
        <fullName evidence="5">BlaI/MecI/CopY family transcriptional regulator</fullName>
    </submittedName>
</protein>
<evidence type="ECO:0000313" key="5">
    <source>
        <dbReference type="EMBL" id="MCL6728740.1"/>
    </source>
</evidence>
<dbReference type="Pfam" id="PF03965">
    <property type="entry name" value="Penicillinase_R"/>
    <property type="match status" value="1"/>
</dbReference>
<dbReference type="Proteomes" id="UP001165342">
    <property type="component" value="Unassembled WGS sequence"/>
</dbReference>
<dbReference type="Gene3D" id="1.10.4040.10">
    <property type="entry name" value="Penicillinase repressor domain"/>
    <property type="match status" value="1"/>
</dbReference>
<name>A0ABT0RYQ5_9SPHN</name>
<comment type="caution">
    <text evidence="5">The sequence shown here is derived from an EMBL/GenBank/DDBJ whole genome shotgun (WGS) entry which is preliminary data.</text>
</comment>
<dbReference type="InterPro" id="IPR005650">
    <property type="entry name" value="BlaI_family"/>
</dbReference>
<accession>A0ABT0RYQ5</accession>
<organism evidence="5 6">
    <name type="scientific">Sphingomonas hankyongi</name>
    <dbReference type="NCBI Taxonomy" id="2908209"/>
    <lineage>
        <taxon>Bacteria</taxon>
        <taxon>Pseudomonadati</taxon>
        <taxon>Pseudomonadota</taxon>
        <taxon>Alphaproteobacteria</taxon>
        <taxon>Sphingomonadales</taxon>
        <taxon>Sphingomonadaceae</taxon>
        <taxon>Sphingomonas</taxon>
    </lineage>
</organism>
<proteinExistence type="inferred from homology"/>
<keyword evidence="6" id="KW-1185">Reference proteome</keyword>
<keyword evidence="3" id="KW-0238">DNA-binding</keyword>
<reference evidence="5" key="1">
    <citation type="submission" date="2022-05" db="EMBL/GenBank/DDBJ databases">
        <authorList>
            <person name="Jo J.-H."/>
            <person name="Im W.-T."/>
        </authorList>
    </citation>
    <scope>NUCLEOTIDE SEQUENCE</scope>
    <source>
        <strain evidence="5">SE220</strain>
    </source>
</reference>